<accession>A0ABY4DDR2</accession>
<name>A0ABY4DDR2_9SPIR</name>
<protein>
    <submittedName>
        <fullName evidence="2">AzlD domain-containing protein</fullName>
    </submittedName>
</protein>
<dbReference type="RefSeq" id="WP_244774614.1">
    <property type="nucleotide sequence ID" value="NZ_CP094929.1"/>
</dbReference>
<dbReference type="Pfam" id="PF05437">
    <property type="entry name" value="AzlD"/>
    <property type="match status" value="1"/>
</dbReference>
<keyword evidence="1" id="KW-0472">Membrane</keyword>
<feature type="transmembrane region" description="Helical" evidence="1">
    <location>
        <begin position="41"/>
        <end position="59"/>
    </location>
</feature>
<dbReference type="EMBL" id="CP094929">
    <property type="protein sequence ID" value="UOM52382.1"/>
    <property type="molecule type" value="Genomic_DNA"/>
</dbReference>
<reference evidence="3" key="1">
    <citation type="journal article" date="2024" name="J Bioinform Genom">
        <title>Complete genome sequence of the type strain bacterium Sphaerochaeta associata GLS2t (VKM B-2742)t.</title>
        <authorList>
            <person name="Troshina O.Y."/>
            <person name="Tepeeva A.N."/>
            <person name="Arzamasceva V.O."/>
            <person name="Whitman W.B."/>
            <person name="Varghese N."/>
            <person name="Shapiro N."/>
            <person name="Woyke T."/>
            <person name="Kripides N.C."/>
            <person name="Vasilenko O.V."/>
        </authorList>
    </citation>
    <scope>NUCLEOTIDE SEQUENCE [LARGE SCALE GENOMIC DNA]</scope>
    <source>
        <strain evidence="3">GLS2T</strain>
    </source>
</reference>
<evidence type="ECO:0000313" key="2">
    <source>
        <dbReference type="EMBL" id="UOM52382.1"/>
    </source>
</evidence>
<feature type="transmembrane region" description="Helical" evidence="1">
    <location>
        <begin position="86"/>
        <end position="102"/>
    </location>
</feature>
<proteinExistence type="predicted"/>
<dbReference type="Proteomes" id="UP000829708">
    <property type="component" value="Chromosome"/>
</dbReference>
<dbReference type="InterPro" id="IPR008407">
    <property type="entry name" value="Brnchd-chn_aa_trnsp_AzlD"/>
</dbReference>
<organism evidence="2 3">
    <name type="scientific">Sphaerochaeta associata</name>
    <dbReference type="NCBI Taxonomy" id="1129264"/>
    <lineage>
        <taxon>Bacteria</taxon>
        <taxon>Pseudomonadati</taxon>
        <taxon>Spirochaetota</taxon>
        <taxon>Spirochaetia</taxon>
        <taxon>Spirochaetales</taxon>
        <taxon>Sphaerochaetaceae</taxon>
        <taxon>Sphaerochaeta</taxon>
    </lineage>
</organism>
<evidence type="ECO:0000256" key="1">
    <source>
        <dbReference type="SAM" id="Phobius"/>
    </source>
</evidence>
<evidence type="ECO:0000313" key="3">
    <source>
        <dbReference type="Proteomes" id="UP000829708"/>
    </source>
</evidence>
<keyword evidence="3" id="KW-1185">Reference proteome</keyword>
<keyword evidence="1" id="KW-1133">Transmembrane helix</keyword>
<gene>
    <name evidence="2" type="ORF">MUG09_06315</name>
</gene>
<feature type="transmembrane region" description="Helical" evidence="1">
    <location>
        <begin position="65"/>
        <end position="81"/>
    </location>
</feature>
<sequence>MTESHPFLVPILLSAAATFLVRALPYYATFLDRLPKFLSKSLRLLPIAALGPLIFPSVILDYNESWYAGLLGIAAASIFAYKRRGMVIPILLSIGVTYLALLV</sequence>
<keyword evidence="1" id="KW-0812">Transmembrane</keyword>
<feature type="transmembrane region" description="Helical" evidence="1">
    <location>
        <begin position="6"/>
        <end position="29"/>
    </location>
</feature>